<protein>
    <submittedName>
        <fullName evidence="1">Uncharacterized protein</fullName>
    </submittedName>
</protein>
<name>L0DRN8_SINAD</name>
<keyword evidence="2" id="KW-1185">Reference proteome</keyword>
<keyword evidence="1" id="KW-0614">Plasmid</keyword>
<evidence type="ECO:0000313" key="2">
    <source>
        <dbReference type="Proteomes" id="UP000010798"/>
    </source>
</evidence>
<dbReference type="EMBL" id="CP003366">
    <property type="protein sequence ID" value="AGA31647.1"/>
    <property type="molecule type" value="Genomic_DNA"/>
</dbReference>
<organism evidence="1 2">
    <name type="scientific">Singulisphaera acidiphila (strain ATCC BAA-1392 / DSM 18658 / VKM B-2454 / MOB10)</name>
    <dbReference type="NCBI Taxonomy" id="886293"/>
    <lineage>
        <taxon>Bacteria</taxon>
        <taxon>Pseudomonadati</taxon>
        <taxon>Planctomycetota</taxon>
        <taxon>Planctomycetia</taxon>
        <taxon>Isosphaerales</taxon>
        <taxon>Isosphaeraceae</taxon>
        <taxon>Singulisphaera</taxon>
    </lineage>
</organism>
<reference evidence="1 2" key="1">
    <citation type="submission" date="2012-02" db="EMBL/GenBank/DDBJ databases">
        <title>Complete sequence of plasmid 2 of Singulisphaera acidiphila DSM 18658.</title>
        <authorList>
            <consortium name="US DOE Joint Genome Institute (JGI-PGF)"/>
            <person name="Lucas S."/>
            <person name="Copeland A."/>
            <person name="Lapidus A."/>
            <person name="Glavina del Rio T."/>
            <person name="Dalin E."/>
            <person name="Tice H."/>
            <person name="Bruce D."/>
            <person name="Goodwin L."/>
            <person name="Pitluck S."/>
            <person name="Peters L."/>
            <person name="Ovchinnikova G."/>
            <person name="Chertkov O."/>
            <person name="Kyrpides N."/>
            <person name="Mavromatis K."/>
            <person name="Ivanova N."/>
            <person name="Brettin T."/>
            <person name="Detter J.C."/>
            <person name="Han C."/>
            <person name="Larimer F."/>
            <person name="Land M."/>
            <person name="Hauser L."/>
            <person name="Markowitz V."/>
            <person name="Cheng J.-F."/>
            <person name="Hugenholtz P."/>
            <person name="Woyke T."/>
            <person name="Wu D."/>
            <person name="Tindall B."/>
            <person name="Pomrenke H."/>
            <person name="Brambilla E."/>
            <person name="Klenk H.-P."/>
            <person name="Eisen J.A."/>
        </authorList>
    </citation>
    <scope>NUCLEOTIDE SEQUENCE [LARGE SCALE GENOMIC DNA]</scope>
    <source>
        <strain evidence="2">ATCC BAA-1392 / DSM 18658 / VKM B-2454 / MOB10</strain>
        <plasmid evidence="1 2">pSINAC02</plasmid>
    </source>
</reference>
<proteinExistence type="predicted"/>
<dbReference type="AlphaFoldDB" id="L0DRN8"/>
<accession>L0DRN8</accession>
<sequence length="123" mass="13782">MGDRLHNLSFEDLKRLDAMVKGLLVEYPERAVIELPVGEGDQLIALPATQGAARLDASEAIDRAVGLYFRWHERAGRTAVQPSRVTCELIDSTIYIRSGDRDLARYRVSGDGKMRRIWPKAAT</sequence>
<dbReference type="Proteomes" id="UP000010798">
    <property type="component" value="Plasmid pSINAC02"/>
</dbReference>
<gene>
    <name evidence="1" type="ordered locus">Sinac_7616</name>
</gene>
<dbReference type="KEGG" id="saci:Sinac_7616"/>
<geneLocation type="plasmid" evidence="1 2">
    <name>pSINAC02</name>
</geneLocation>
<dbReference type="HOGENOM" id="CLU_2013733_0_0_0"/>
<evidence type="ECO:0000313" key="1">
    <source>
        <dbReference type="EMBL" id="AGA31647.1"/>
    </source>
</evidence>